<dbReference type="Proteomes" id="UP000292118">
    <property type="component" value="Chromosome"/>
</dbReference>
<organism evidence="1 2">
    <name type="scientific">Xylanimonas protaetiae</name>
    <dbReference type="NCBI Taxonomy" id="2509457"/>
    <lineage>
        <taxon>Bacteria</taxon>
        <taxon>Bacillati</taxon>
        <taxon>Actinomycetota</taxon>
        <taxon>Actinomycetes</taxon>
        <taxon>Micrococcales</taxon>
        <taxon>Promicromonosporaceae</taxon>
        <taxon>Xylanimonas</taxon>
    </lineage>
</organism>
<accession>A0A4P6FEW0</accession>
<evidence type="ECO:0000313" key="2">
    <source>
        <dbReference type="Proteomes" id="UP000292118"/>
    </source>
</evidence>
<dbReference type="OrthoDB" id="9776021at2"/>
<keyword evidence="2" id="KW-1185">Reference proteome</keyword>
<dbReference type="KEGG" id="xya:ET471_03055"/>
<evidence type="ECO:0000313" key="1">
    <source>
        <dbReference type="EMBL" id="QAY69148.1"/>
    </source>
</evidence>
<name>A0A4P6FEW0_9MICO</name>
<gene>
    <name evidence="1" type="ORF">ET471_03055</name>
</gene>
<sequence>MAAPSYTAWWLRRSLGAPFALRDGVPLLPPAPPATRGLDDVVLRALGGVGKLAEQRPEDWPAVLDALGPVGAAVPVRDALALWAGLAAAAVAADRATLLDPLPDRLPALLDEPAPDDAVHDDAALGDAAASVALSGGALHGGASGGAARGGATSGGAVPPGAVVVVDAGDVVVAPGRRWAQLGPIVPAPAGAVEALADLLDLPVAAERSPDGAGDPRPLDERVRALDPRVPAVWRHHDDLTVDGVRVRFWVHDGEPYAIDEASLADALADLLDAPSRAALLRVALARPDAAATLWAATAWDAPPIA</sequence>
<reference evidence="1 2" key="1">
    <citation type="submission" date="2019-01" db="EMBL/GenBank/DDBJ databases">
        <title>Genome sequencing of strain FW10M-9.</title>
        <authorList>
            <person name="Heo J."/>
            <person name="Kim S.-J."/>
            <person name="Kim J.-S."/>
            <person name="Hong S.-B."/>
            <person name="Kwon S.-W."/>
        </authorList>
    </citation>
    <scope>NUCLEOTIDE SEQUENCE [LARGE SCALE GENOMIC DNA]</scope>
    <source>
        <strain evidence="1 2">FW10M-9</strain>
    </source>
</reference>
<dbReference type="EMBL" id="CP035493">
    <property type="protein sequence ID" value="QAY69148.1"/>
    <property type="molecule type" value="Genomic_DNA"/>
</dbReference>
<protein>
    <submittedName>
        <fullName evidence="1">Uncharacterized protein</fullName>
    </submittedName>
</protein>
<dbReference type="AlphaFoldDB" id="A0A4P6FEW0"/>
<proteinExistence type="predicted"/>